<evidence type="ECO:0000256" key="5">
    <source>
        <dbReference type="ARBA" id="ARBA00023136"/>
    </source>
</evidence>
<feature type="transmembrane region" description="Helical" evidence="6">
    <location>
        <begin position="55"/>
        <end position="73"/>
    </location>
</feature>
<gene>
    <name evidence="8" type="ORF">GCM10023333_09040</name>
</gene>
<feature type="transmembrane region" description="Helical" evidence="6">
    <location>
        <begin position="360"/>
        <end position="386"/>
    </location>
</feature>
<evidence type="ECO:0000256" key="6">
    <source>
        <dbReference type="SAM" id="Phobius"/>
    </source>
</evidence>
<proteinExistence type="predicted"/>
<comment type="subcellular location">
    <subcellularLocation>
        <location evidence="1">Membrane</location>
        <topology evidence="1">Multi-pass membrane protein</topology>
    </subcellularLocation>
</comment>
<dbReference type="PROSITE" id="PS50850">
    <property type="entry name" value="MFS"/>
    <property type="match status" value="1"/>
</dbReference>
<feature type="domain" description="Major facilitator superfamily (MFS) profile" evidence="7">
    <location>
        <begin position="21"/>
        <end position="450"/>
    </location>
</feature>
<dbReference type="InterPro" id="IPR020846">
    <property type="entry name" value="MFS_dom"/>
</dbReference>
<dbReference type="InterPro" id="IPR024371">
    <property type="entry name" value="AcetylCoA_trans_1-like"/>
</dbReference>
<accession>A0ABP9EG45</accession>
<dbReference type="InterPro" id="IPR011701">
    <property type="entry name" value="MFS"/>
</dbReference>
<keyword evidence="4 6" id="KW-1133">Transmembrane helix</keyword>
<dbReference type="RefSeq" id="WP_345333847.1">
    <property type="nucleotide sequence ID" value="NZ_BAABJZ010000012.1"/>
</dbReference>
<evidence type="ECO:0000313" key="8">
    <source>
        <dbReference type="EMBL" id="GAA4877914.1"/>
    </source>
</evidence>
<feature type="transmembrane region" description="Helical" evidence="6">
    <location>
        <begin position="194"/>
        <end position="215"/>
    </location>
</feature>
<evidence type="ECO:0000259" key="7">
    <source>
        <dbReference type="PROSITE" id="PS50850"/>
    </source>
</evidence>
<keyword evidence="9" id="KW-1185">Reference proteome</keyword>
<keyword evidence="3 6" id="KW-0812">Transmembrane</keyword>
<evidence type="ECO:0000313" key="9">
    <source>
        <dbReference type="Proteomes" id="UP001499988"/>
    </source>
</evidence>
<organism evidence="8 9">
    <name type="scientific">Ferrimonas pelagia</name>
    <dbReference type="NCBI Taxonomy" id="1177826"/>
    <lineage>
        <taxon>Bacteria</taxon>
        <taxon>Pseudomonadati</taxon>
        <taxon>Pseudomonadota</taxon>
        <taxon>Gammaproteobacteria</taxon>
        <taxon>Alteromonadales</taxon>
        <taxon>Ferrimonadaceae</taxon>
        <taxon>Ferrimonas</taxon>
    </lineage>
</organism>
<dbReference type="Gene3D" id="1.20.1250.20">
    <property type="entry name" value="MFS general substrate transporter like domains"/>
    <property type="match status" value="2"/>
</dbReference>
<evidence type="ECO:0000256" key="3">
    <source>
        <dbReference type="ARBA" id="ARBA00022692"/>
    </source>
</evidence>
<dbReference type="Pfam" id="PF13000">
    <property type="entry name" value="Acatn"/>
    <property type="match status" value="1"/>
</dbReference>
<dbReference type="NCBIfam" id="TIGR00901">
    <property type="entry name" value="2A0125"/>
    <property type="match status" value="1"/>
</dbReference>
<comment type="caution">
    <text evidence="8">The sequence shown here is derived from an EMBL/GenBank/DDBJ whole genome shotgun (WGS) entry which is preliminary data.</text>
</comment>
<dbReference type="InterPro" id="IPR036259">
    <property type="entry name" value="MFS_trans_sf"/>
</dbReference>
<dbReference type="SUPFAM" id="SSF103473">
    <property type="entry name" value="MFS general substrate transporter"/>
    <property type="match status" value="1"/>
</dbReference>
<sequence>MSNTPAFRQRLGALKVYAHKRVLTLLALGFSSGLPLALVFGTLSFWLREAGIERATIGFLSWVALAYSVKFLWAPLVDRLPIPILTRTLGRRRSWLLLSQLVLMLGLAAMAYSDPLSNLQTLVLLALVVAFASATQDIAVDAFRIEAAPENMQAALAAAYQMGYRLAMIFSGAGALAIAAWADPDPSQYRIEAWHAAYLAMAITMLIGLSATLLAREPNVDRACADLVQRDQLARFAHLPRPLAVFVAWGYSAVIAPFADFFGRYGKQALLILALIACYRISDIVMGVMANVFYVDMGFSKEEIAAISKIYGVIMTLAGAAAGGILVFRYGTMRILFVGAILVAVTNLLFAVQAQMGYNLWMLTIAISADNFAAGIATSAFIAYLSSLTNLAYSATQYALLSSMMLLFPKFVAGFSGLMVDSWGYTHFFIAASAMGLPVLVLIVLVQRQGELTPQPCTNNKSSTGPQ</sequence>
<keyword evidence="2" id="KW-0813">Transport</keyword>
<feature type="transmembrane region" description="Helical" evidence="6">
    <location>
        <begin position="94"/>
        <end position="113"/>
    </location>
</feature>
<evidence type="ECO:0000256" key="1">
    <source>
        <dbReference type="ARBA" id="ARBA00004141"/>
    </source>
</evidence>
<feature type="transmembrane region" description="Helical" evidence="6">
    <location>
        <begin position="306"/>
        <end position="328"/>
    </location>
</feature>
<dbReference type="PANTHER" id="PTHR12778">
    <property type="entry name" value="SOLUTE CARRIER FAMILY 33 ACETYL-COA TRANSPORTER -RELATED"/>
    <property type="match status" value="1"/>
</dbReference>
<feature type="transmembrane region" description="Helical" evidence="6">
    <location>
        <begin position="425"/>
        <end position="446"/>
    </location>
</feature>
<protein>
    <submittedName>
        <fullName evidence="8">MFS transporter</fullName>
    </submittedName>
</protein>
<feature type="transmembrane region" description="Helical" evidence="6">
    <location>
        <begin position="21"/>
        <end position="43"/>
    </location>
</feature>
<feature type="transmembrane region" description="Helical" evidence="6">
    <location>
        <begin position="119"/>
        <end position="143"/>
    </location>
</feature>
<feature type="transmembrane region" description="Helical" evidence="6">
    <location>
        <begin position="335"/>
        <end position="354"/>
    </location>
</feature>
<dbReference type="Proteomes" id="UP001499988">
    <property type="component" value="Unassembled WGS sequence"/>
</dbReference>
<keyword evidence="5 6" id="KW-0472">Membrane</keyword>
<evidence type="ECO:0000256" key="2">
    <source>
        <dbReference type="ARBA" id="ARBA00022448"/>
    </source>
</evidence>
<reference evidence="9" key="1">
    <citation type="journal article" date="2019" name="Int. J. Syst. Evol. Microbiol.">
        <title>The Global Catalogue of Microorganisms (GCM) 10K type strain sequencing project: providing services to taxonomists for standard genome sequencing and annotation.</title>
        <authorList>
            <consortium name="The Broad Institute Genomics Platform"/>
            <consortium name="The Broad Institute Genome Sequencing Center for Infectious Disease"/>
            <person name="Wu L."/>
            <person name="Ma J."/>
        </authorList>
    </citation>
    <scope>NUCLEOTIDE SEQUENCE [LARGE SCALE GENOMIC DNA]</scope>
    <source>
        <strain evidence="9">JCM 18401</strain>
    </source>
</reference>
<dbReference type="Pfam" id="PF07690">
    <property type="entry name" value="MFS_1"/>
    <property type="match status" value="1"/>
</dbReference>
<feature type="transmembrane region" description="Helical" evidence="6">
    <location>
        <begin position="398"/>
        <end position="419"/>
    </location>
</feature>
<feature type="transmembrane region" description="Helical" evidence="6">
    <location>
        <begin position="164"/>
        <end position="182"/>
    </location>
</feature>
<dbReference type="InterPro" id="IPR004752">
    <property type="entry name" value="AmpG_permease/AT-1"/>
</dbReference>
<dbReference type="EMBL" id="BAABJZ010000012">
    <property type="protein sequence ID" value="GAA4877914.1"/>
    <property type="molecule type" value="Genomic_DNA"/>
</dbReference>
<evidence type="ECO:0000256" key="4">
    <source>
        <dbReference type="ARBA" id="ARBA00022989"/>
    </source>
</evidence>
<feature type="transmembrane region" description="Helical" evidence="6">
    <location>
        <begin position="270"/>
        <end position="294"/>
    </location>
</feature>
<name>A0ABP9EG45_9GAMM</name>
<dbReference type="PANTHER" id="PTHR12778:SF10">
    <property type="entry name" value="MAJOR FACILITATOR SUPERFAMILY DOMAIN-CONTAINING PROTEIN 3"/>
    <property type="match status" value="1"/>
</dbReference>